<dbReference type="GO" id="GO:0005506">
    <property type="term" value="F:iron ion binding"/>
    <property type="evidence" value="ECO:0007669"/>
    <property type="project" value="InterPro"/>
</dbReference>
<dbReference type="EMBL" id="FMWD01000007">
    <property type="protein sequence ID" value="SCZ62881.1"/>
    <property type="molecule type" value="Genomic_DNA"/>
</dbReference>
<evidence type="ECO:0000256" key="3">
    <source>
        <dbReference type="ARBA" id="ARBA00023004"/>
    </source>
</evidence>
<dbReference type="GO" id="GO:0016491">
    <property type="term" value="F:oxidoreductase activity"/>
    <property type="evidence" value="ECO:0007669"/>
    <property type="project" value="UniProtKB-KW"/>
</dbReference>
<dbReference type="Proteomes" id="UP000199648">
    <property type="component" value="Unassembled WGS sequence"/>
</dbReference>
<evidence type="ECO:0000256" key="2">
    <source>
        <dbReference type="ARBA" id="ARBA00023002"/>
    </source>
</evidence>
<sequence>MNKGKYLLPALVAATLVGCGSGDSSTTGDSDSAVKTATINLSVAFPEETATKSIISSDAQVVAFAYCRLPQGSHWCDATSEVVVDREEPRASITLSPGRYYFEAATFGSSTMEWADLIDYASTGGEIVEGPNSVVMTFLQGDWTFETDTGAADPLTLADGTVLSGFKLYSGASSYSDDPMVQTAANPSKAAFDTTLPVGGWAEYGIALKTSAAELDAGWLEVFSQFHSGNDNNTTLDGFHWNLSKGCDDDECGIDPGDRFVTMLGAELYGMYEDDPESLLPDESLVDADGNDPIGETDLDSTPVDGVTIVTDIAEFRLQSTGKTLVDTTATAAKAVAANLPRSRGAAIELAAAQQAGTETGSKSVSTTELGTLTSAWYETVIVASGDGSDRGTWNFDESVYNPDTGQYEEVVDGCLEETSDGTVYASCGWLESVWDDASGTYISDPGEFSWGFEPADPNDLGEYCDYSTGYWDDVTNEYVCGEPVAPYAPWNFEDLNGDGSIDYGSFQFTHYMQYEEVIEEVRVHRLTAKGVELPVTEVVLQ</sequence>
<proteinExistence type="inferred from homology"/>
<keyword evidence="2" id="KW-0560">Oxidoreductase</keyword>
<dbReference type="AlphaFoldDB" id="A0A1G5QNL0"/>
<evidence type="ECO:0000313" key="4">
    <source>
        <dbReference type="EMBL" id="SCZ62881.1"/>
    </source>
</evidence>
<dbReference type="PROSITE" id="PS51257">
    <property type="entry name" value="PROKAR_LIPOPROTEIN"/>
    <property type="match status" value="1"/>
</dbReference>
<name>A0A1G5QNL0_9GAMM</name>
<comment type="similarity">
    <text evidence="1">Belongs to the iron/ascorbate-dependent oxidoreductase family.</text>
</comment>
<gene>
    <name evidence="4" type="ORF">SAMN03097708_02374</name>
</gene>
<keyword evidence="3" id="KW-0408">Iron</keyword>
<dbReference type="PROSITE" id="PS00186">
    <property type="entry name" value="IPNS_2"/>
    <property type="match status" value="1"/>
</dbReference>
<evidence type="ECO:0000256" key="1">
    <source>
        <dbReference type="ARBA" id="ARBA00008056"/>
    </source>
</evidence>
<evidence type="ECO:0000313" key="5">
    <source>
        <dbReference type="Proteomes" id="UP000199648"/>
    </source>
</evidence>
<accession>A0A1G5QNL0</accession>
<reference evidence="4 5" key="1">
    <citation type="submission" date="2016-10" db="EMBL/GenBank/DDBJ databases">
        <authorList>
            <person name="de Groot N.N."/>
        </authorList>
    </citation>
    <scope>NUCLEOTIDE SEQUENCE [LARGE SCALE GENOMIC DNA]</scope>
    <source>
        <strain evidence="4 5">HLD2</strain>
    </source>
</reference>
<keyword evidence="5" id="KW-1185">Reference proteome</keyword>
<dbReference type="InterPro" id="IPR002057">
    <property type="entry name" value="Isopenicillin-N_synth_CS"/>
</dbReference>
<protein>
    <submittedName>
        <fullName evidence="4">Uncharacterized protein</fullName>
    </submittedName>
</protein>
<organism evidence="4 5">
    <name type="scientific">Thiohalomonas denitrificans</name>
    <dbReference type="NCBI Taxonomy" id="415747"/>
    <lineage>
        <taxon>Bacteria</taxon>
        <taxon>Pseudomonadati</taxon>
        <taxon>Pseudomonadota</taxon>
        <taxon>Gammaproteobacteria</taxon>
        <taxon>Thiohalomonadales</taxon>
        <taxon>Thiohalomonadaceae</taxon>
        <taxon>Thiohalomonas</taxon>
    </lineage>
</organism>